<evidence type="ECO:0000313" key="2">
    <source>
        <dbReference type="Proteomes" id="UP000192578"/>
    </source>
</evidence>
<comment type="caution">
    <text evidence="1">The sequence shown here is derived from an EMBL/GenBank/DDBJ whole genome shotgun (WGS) entry which is preliminary data.</text>
</comment>
<organism evidence="1 2">
    <name type="scientific">Hypsibius exemplaris</name>
    <name type="common">Freshwater tardigrade</name>
    <dbReference type="NCBI Taxonomy" id="2072580"/>
    <lineage>
        <taxon>Eukaryota</taxon>
        <taxon>Metazoa</taxon>
        <taxon>Ecdysozoa</taxon>
        <taxon>Tardigrada</taxon>
        <taxon>Eutardigrada</taxon>
        <taxon>Parachela</taxon>
        <taxon>Hypsibioidea</taxon>
        <taxon>Hypsibiidae</taxon>
        <taxon>Hypsibius</taxon>
    </lineage>
</organism>
<reference evidence="2" key="1">
    <citation type="submission" date="2017-01" db="EMBL/GenBank/DDBJ databases">
        <title>Comparative genomics of anhydrobiosis in the tardigrade Hypsibius dujardini.</title>
        <authorList>
            <person name="Yoshida Y."/>
            <person name="Koutsovoulos G."/>
            <person name="Laetsch D."/>
            <person name="Stevens L."/>
            <person name="Kumar S."/>
            <person name="Horikawa D."/>
            <person name="Ishino K."/>
            <person name="Komine S."/>
            <person name="Tomita M."/>
            <person name="Blaxter M."/>
            <person name="Arakawa K."/>
        </authorList>
    </citation>
    <scope>NUCLEOTIDE SEQUENCE [LARGE SCALE GENOMIC DNA]</scope>
    <source>
        <strain evidence="2">Z151</strain>
    </source>
</reference>
<protein>
    <submittedName>
        <fullName evidence="1">Uncharacterized protein</fullName>
    </submittedName>
</protein>
<accession>A0A1W0X5Q3</accession>
<dbReference type="EMBL" id="MTYJ01000015">
    <property type="protein sequence ID" value="OQV22927.1"/>
    <property type="molecule type" value="Genomic_DNA"/>
</dbReference>
<proteinExistence type="predicted"/>
<gene>
    <name evidence="1" type="ORF">BV898_03353</name>
</gene>
<evidence type="ECO:0000313" key="1">
    <source>
        <dbReference type="EMBL" id="OQV22927.1"/>
    </source>
</evidence>
<dbReference type="AlphaFoldDB" id="A0A1W0X5Q3"/>
<name>A0A1W0X5Q3_HYPEX</name>
<keyword evidence="2" id="KW-1185">Reference proteome</keyword>
<dbReference type="Proteomes" id="UP000192578">
    <property type="component" value="Unassembled WGS sequence"/>
</dbReference>
<sequence>MLGSTNQAIYLCQGMIKGAKRVKRFDSVNYAFCSHGIHPQKKSGQSSALGRRSVLFCWLLVDLTMAANSSWIAISSKVKSSVETPQGSVDASSDGSSSSDISLSDDASYDDGNLYMHVQPEKYAYELVRKCSVNTDERLAMILILLGPEYLQAIVGKFKDAPSCYPAVTEAELARIRSSASKLLDRHAKKWTSAMLINGSEEGKTVRGEEVPPPAWKKGPSKRLKEFYALCSENSFERVALIYLVLGTSYLIEIYYSVGEVGDCQYVEEVFNAAEKVRATAPNTLWDDIKVLRAINAAYTN</sequence>